<evidence type="ECO:0000313" key="2">
    <source>
        <dbReference type="Proteomes" id="UP000596742"/>
    </source>
</evidence>
<dbReference type="AlphaFoldDB" id="A0A8B6H564"/>
<accession>A0A8B6H564</accession>
<comment type="caution">
    <text evidence="1">The sequence shown here is derived from an EMBL/GenBank/DDBJ whole genome shotgun (WGS) entry which is preliminary data.</text>
</comment>
<evidence type="ECO:0000313" key="1">
    <source>
        <dbReference type="EMBL" id="VDI73918.1"/>
    </source>
</evidence>
<dbReference type="EMBL" id="UYJE01009485">
    <property type="protein sequence ID" value="VDI73918.1"/>
    <property type="molecule type" value="Genomic_DNA"/>
</dbReference>
<name>A0A8B6H564_MYTGA</name>
<proteinExistence type="predicted"/>
<dbReference type="Proteomes" id="UP000596742">
    <property type="component" value="Unassembled WGS sequence"/>
</dbReference>
<reference evidence="1" key="1">
    <citation type="submission" date="2018-11" db="EMBL/GenBank/DDBJ databases">
        <authorList>
            <person name="Alioto T."/>
            <person name="Alioto T."/>
        </authorList>
    </citation>
    <scope>NUCLEOTIDE SEQUENCE</scope>
</reference>
<keyword evidence="2" id="KW-1185">Reference proteome</keyword>
<protein>
    <submittedName>
        <fullName evidence="1">Uncharacterized protein</fullName>
    </submittedName>
</protein>
<organism evidence="1 2">
    <name type="scientific">Mytilus galloprovincialis</name>
    <name type="common">Mediterranean mussel</name>
    <dbReference type="NCBI Taxonomy" id="29158"/>
    <lineage>
        <taxon>Eukaryota</taxon>
        <taxon>Metazoa</taxon>
        <taxon>Spiralia</taxon>
        <taxon>Lophotrochozoa</taxon>
        <taxon>Mollusca</taxon>
        <taxon>Bivalvia</taxon>
        <taxon>Autobranchia</taxon>
        <taxon>Pteriomorphia</taxon>
        <taxon>Mytilida</taxon>
        <taxon>Mytiloidea</taxon>
        <taxon>Mytilidae</taxon>
        <taxon>Mytilinae</taxon>
        <taxon>Mytilus</taxon>
    </lineage>
</organism>
<gene>
    <name evidence="1" type="ORF">MGAL_10B064519</name>
</gene>
<sequence length="246" mass="28653">MCVLNGRYDPVHDDFTCVSGRGKSVVDYICVPHDALKLIESFQVITARSIVENFNLFEFLGERSKVPDHSVILTEFKTYEEANESYQVTSSLPKRYKLNSIPNDFLASDMRKTALQTLIFRIETTRENQTNMDNIYDLCNIIIDEMNAKIQFSTLVERQVNVLKWENLIGMTILAHCGIQCVIKKKDFLNSERCERQFRHSFCVEVENMTTSNPNEFWEKIKKLGPRKTQRNPDGGIWRRWNDSHG</sequence>